<dbReference type="Proteomes" id="UP000824469">
    <property type="component" value="Unassembled WGS sequence"/>
</dbReference>
<proteinExistence type="predicted"/>
<dbReference type="AlphaFoldDB" id="A0AA38F7A6"/>
<comment type="caution">
    <text evidence="1">The sequence shown here is derived from an EMBL/GenBank/DDBJ whole genome shotgun (WGS) entry which is preliminary data.</text>
</comment>
<accession>A0AA38F7A6</accession>
<keyword evidence="2" id="KW-1185">Reference proteome</keyword>
<dbReference type="InterPro" id="IPR053198">
    <property type="entry name" value="Gynoecium_Dev_Regulator"/>
</dbReference>
<reference evidence="1 2" key="1">
    <citation type="journal article" date="2021" name="Nat. Plants">
        <title>The Taxus genome provides insights into paclitaxel biosynthesis.</title>
        <authorList>
            <person name="Xiong X."/>
            <person name="Gou J."/>
            <person name="Liao Q."/>
            <person name="Li Y."/>
            <person name="Zhou Q."/>
            <person name="Bi G."/>
            <person name="Li C."/>
            <person name="Du R."/>
            <person name="Wang X."/>
            <person name="Sun T."/>
            <person name="Guo L."/>
            <person name="Liang H."/>
            <person name="Lu P."/>
            <person name="Wu Y."/>
            <person name="Zhang Z."/>
            <person name="Ro D.K."/>
            <person name="Shang Y."/>
            <person name="Huang S."/>
            <person name="Yan J."/>
        </authorList>
    </citation>
    <scope>NUCLEOTIDE SEQUENCE [LARGE SCALE GENOMIC DNA]</scope>
    <source>
        <strain evidence="1">Ta-2019</strain>
    </source>
</reference>
<evidence type="ECO:0000313" key="1">
    <source>
        <dbReference type="EMBL" id="KAH9290862.1"/>
    </source>
</evidence>
<feature type="non-terminal residue" evidence="1">
    <location>
        <position position="59"/>
    </location>
</feature>
<dbReference type="EMBL" id="JAHRHJ020003813">
    <property type="protein sequence ID" value="KAH9290862.1"/>
    <property type="molecule type" value="Genomic_DNA"/>
</dbReference>
<sequence>MMCIAEMGSDGPVAMAETENLVKEDGNLVRVKFMCSFSGSILPRPSYGKLRYTGGDTRI</sequence>
<gene>
    <name evidence="1" type="ORF">KI387_034979</name>
</gene>
<protein>
    <submittedName>
        <fullName evidence="1">Uncharacterized protein</fullName>
    </submittedName>
</protein>
<name>A0AA38F7A6_TAXCH</name>
<dbReference type="PANTHER" id="PTHR31066:SF85">
    <property type="entry name" value="OS02G0809100 PROTEIN"/>
    <property type="match status" value="1"/>
</dbReference>
<evidence type="ECO:0000313" key="2">
    <source>
        <dbReference type="Proteomes" id="UP000824469"/>
    </source>
</evidence>
<organism evidence="1 2">
    <name type="scientific">Taxus chinensis</name>
    <name type="common">Chinese yew</name>
    <name type="synonym">Taxus wallichiana var. chinensis</name>
    <dbReference type="NCBI Taxonomy" id="29808"/>
    <lineage>
        <taxon>Eukaryota</taxon>
        <taxon>Viridiplantae</taxon>
        <taxon>Streptophyta</taxon>
        <taxon>Embryophyta</taxon>
        <taxon>Tracheophyta</taxon>
        <taxon>Spermatophyta</taxon>
        <taxon>Pinopsida</taxon>
        <taxon>Pinidae</taxon>
        <taxon>Conifers II</taxon>
        <taxon>Cupressales</taxon>
        <taxon>Taxaceae</taxon>
        <taxon>Taxus</taxon>
    </lineage>
</organism>
<dbReference type="PANTHER" id="PTHR31066">
    <property type="entry name" value="OS05G0427100 PROTEIN-RELATED"/>
    <property type="match status" value="1"/>
</dbReference>